<keyword evidence="1" id="KW-0812">Transmembrane</keyword>
<dbReference type="RefSeq" id="WP_052251393.1">
    <property type="nucleotide sequence ID" value="NZ_OZ024668.1"/>
</dbReference>
<proteinExistence type="predicted"/>
<keyword evidence="1" id="KW-0472">Membrane</keyword>
<evidence type="ECO:0008006" key="5">
    <source>
        <dbReference type="Google" id="ProtNLM"/>
    </source>
</evidence>
<evidence type="ECO:0000313" key="3">
    <source>
        <dbReference type="EMBL" id="VVM98772.1"/>
    </source>
</evidence>
<dbReference type="EMBL" id="OZ024668">
    <property type="protein sequence ID" value="CAK9888108.1"/>
    <property type="molecule type" value="Genomic_DNA"/>
</dbReference>
<feature type="transmembrane region" description="Helical" evidence="1">
    <location>
        <begin position="45"/>
        <end position="71"/>
    </location>
</feature>
<feature type="transmembrane region" description="Helical" evidence="1">
    <location>
        <begin position="7"/>
        <end position="25"/>
    </location>
</feature>
<evidence type="ECO:0000313" key="4">
    <source>
        <dbReference type="Proteomes" id="UP000326595"/>
    </source>
</evidence>
<organism evidence="3">
    <name type="scientific">Pseudomonas fluorescens</name>
    <dbReference type="NCBI Taxonomy" id="294"/>
    <lineage>
        <taxon>Bacteria</taxon>
        <taxon>Pseudomonadati</taxon>
        <taxon>Pseudomonadota</taxon>
        <taxon>Gammaproteobacteria</taxon>
        <taxon>Pseudomonadales</taxon>
        <taxon>Pseudomonadaceae</taxon>
        <taxon>Pseudomonas</taxon>
    </lineage>
</organism>
<evidence type="ECO:0000256" key="1">
    <source>
        <dbReference type="SAM" id="Phobius"/>
    </source>
</evidence>
<keyword evidence="1" id="KW-1133">Transmembrane helix</keyword>
<protein>
    <recommendedName>
        <fullName evidence="5">Lipopolysaccharide assembly protein A domain-containing protein</fullName>
    </recommendedName>
</protein>
<accession>A0A5E6U1R0</accession>
<name>A0A5E6U1R0_PSEFL</name>
<evidence type="ECO:0000313" key="2">
    <source>
        <dbReference type="EMBL" id="CAK9888108.1"/>
    </source>
</evidence>
<sequence length="82" mass="8819">MHKLSRLLVVVLLAMLAVVTVTFILENQQEVTLSFISYSLPALPVAALLVAALVAGLSAGPLLVLMIAWCARGSRKKQFLTK</sequence>
<gene>
    <name evidence="2" type="ORF">PS652_00917</name>
    <name evidence="3" type="ORF">PS652_03177</name>
</gene>
<dbReference type="AlphaFoldDB" id="A0A5E6U1R0"/>
<dbReference type="EMBL" id="CABVHG010000018">
    <property type="protein sequence ID" value="VVM98772.1"/>
    <property type="molecule type" value="Genomic_DNA"/>
</dbReference>
<reference evidence="2 4" key="2">
    <citation type="submission" date="2024-03" db="EMBL/GenBank/DDBJ databases">
        <authorList>
            <person name="Alaster D. Moffat"/>
            <person name="Govind Chandra"/>
            <person name="Andrew W. Truman"/>
        </authorList>
    </citation>
    <scope>NUCLEOTIDE SEQUENCE [LARGE SCALE GENOMIC DNA]</scope>
    <source>
        <strain evidence="2">PS652</strain>
    </source>
</reference>
<reference evidence="3" key="1">
    <citation type="submission" date="2019-09" db="EMBL/GenBank/DDBJ databases">
        <authorList>
            <person name="Chandra G."/>
            <person name="Truman W A."/>
        </authorList>
    </citation>
    <scope>NUCLEOTIDE SEQUENCE [LARGE SCALE GENOMIC DNA]</scope>
    <source>
        <strain evidence="3">PS652</strain>
    </source>
</reference>
<dbReference type="Proteomes" id="UP000326595">
    <property type="component" value="Chromosome"/>
</dbReference>